<protein>
    <submittedName>
        <fullName evidence="7">Thiol-disulfide oxidoreductase ResA</fullName>
    </submittedName>
</protein>
<evidence type="ECO:0000259" key="5">
    <source>
        <dbReference type="Pfam" id="PF13905"/>
    </source>
</evidence>
<evidence type="ECO:0000256" key="3">
    <source>
        <dbReference type="ARBA" id="ARBA00023157"/>
    </source>
</evidence>
<dbReference type="PANTHER" id="PTHR42852:SF6">
    <property type="entry name" value="THIOL:DISULFIDE INTERCHANGE PROTEIN DSBE"/>
    <property type="match status" value="1"/>
</dbReference>
<dbReference type="PANTHER" id="PTHR42852">
    <property type="entry name" value="THIOL:DISULFIDE INTERCHANGE PROTEIN DSBE"/>
    <property type="match status" value="1"/>
</dbReference>
<evidence type="ECO:0000256" key="1">
    <source>
        <dbReference type="ARBA" id="ARBA00004196"/>
    </source>
</evidence>
<dbReference type="InterPro" id="IPR025380">
    <property type="entry name" value="DUF4369"/>
</dbReference>
<dbReference type="GO" id="GO:0030313">
    <property type="term" value="C:cell envelope"/>
    <property type="evidence" value="ECO:0007669"/>
    <property type="project" value="UniProtKB-SubCell"/>
</dbReference>
<dbReference type="InterPro" id="IPR050553">
    <property type="entry name" value="Thioredoxin_ResA/DsbE_sf"/>
</dbReference>
<evidence type="ECO:0000259" key="6">
    <source>
        <dbReference type="Pfam" id="PF14289"/>
    </source>
</evidence>
<gene>
    <name evidence="7" type="ORF">EZS27_008932</name>
</gene>
<keyword evidence="3" id="KW-1015">Disulfide bond</keyword>
<dbReference type="AlphaFoldDB" id="A0A5J4SB47"/>
<dbReference type="EMBL" id="SNRY01000273">
    <property type="protein sequence ID" value="KAA6343379.1"/>
    <property type="molecule type" value="Genomic_DNA"/>
</dbReference>
<keyword evidence="4" id="KW-0676">Redox-active center</keyword>
<reference evidence="7" key="1">
    <citation type="submission" date="2019-03" db="EMBL/GenBank/DDBJ databases">
        <title>Single cell metagenomics reveals metabolic interactions within the superorganism composed of flagellate Streblomastix strix and complex community of Bacteroidetes bacteria on its surface.</title>
        <authorList>
            <person name="Treitli S.C."/>
            <person name="Kolisko M."/>
            <person name="Husnik F."/>
            <person name="Keeling P."/>
            <person name="Hampl V."/>
        </authorList>
    </citation>
    <scope>NUCLEOTIDE SEQUENCE</scope>
    <source>
        <strain evidence="7">STM</strain>
    </source>
</reference>
<comment type="caution">
    <text evidence="7">The sequence shown here is derived from an EMBL/GenBank/DDBJ whole genome shotgun (WGS) entry which is preliminary data.</text>
</comment>
<dbReference type="Pfam" id="PF13905">
    <property type="entry name" value="Thioredoxin_8"/>
    <property type="match status" value="1"/>
</dbReference>
<dbReference type="InterPro" id="IPR036249">
    <property type="entry name" value="Thioredoxin-like_sf"/>
</dbReference>
<evidence type="ECO:0000256" key="2">
    <source>
        <dbReference type="ARBA" id="ARBA00022748"/>
    </source>
</evidence>
<evidence type="ECO:0000256" key="4">
    <source>
        <dbReference type="ARBA" id="ARBA00023284"/>
    </source>
</evidence>
<dbReference type="SUPFAM" id="SSF52833">
    <property type="entry name" value="Thioredoxin-like"/>
    <property type="match status" value="1"/>
</dbReference>
<name>A0A5J4SB47_9ZZZZ</name>
<keyword evidence="2" id="KW-0201">Cytochrome c-type biogenesis</keyword>
<dbReference type="InterPro" id="IPR012336">
    <property type="entry name" value="Thioredoxin-like_fold"/>
</dbReference>
<dbReference type="PROSITE" id="PS51257">
    <property type="entry name" value="PROKAR_LIPOPROTEIN"/>
    <property type="match status" value="1"/>
</dbReference>
<comment type="subcellular location">
    <subcellularLocation>
        <location evidence="1">Cell envelope</location>
    </subcellularLocation>
</comment>
<feature type="domain" description="Thioredoxin-like fold" evidence="5">
    <location>
        <begin position="228"/>
        <end position="330"/>
    </location>
</feature>
<dbReference type="Gene3D" id="3.40.30.10">
    <property type="entry name" value="Glutaredoxin"/>
    <property type="match status" value="1"/>
</dbReference>
<dbReference type="GO" id="GO:0017004">
    <property type="term" value="P:cytochrome complex assembly"/>
    <property type="evidence" value="ECO:0007669"/>
    <property type="project" value="UniProtKB-KW"/>
</dbReference>
<evidence type="ECO:0000313" key="7">
    <source>
        <dbReference type="EMBL" id="KAA6343379.1"/>
    </source>
</evidence>
<sequence>MGKYCFGMLLGVIVMSGCNSNKIENVSITGHIKGLGNDTIYVYGVNGFYNFIDSIYVKEDKFFYTLQTDTAGKITLFFNETQAYPIFFNKKDKILIEGDTEHLNMPTVKGNPTNEELGAFLRKVQNIEELSKNTLEEKIDSFVHKNQSSPASVYLLDTYLTREWQPNDKKIKQIIGAMTAKLQDDPYVERLKTYVNQLEKTKKEEMIPSFSIPDANGKKISYATLDSKYILIYFWASWDEESRLTHEKLRKVNQAYAKYRKEEKKGEKKELAIVGISLDVDKESWKRAIKKDTLAGKQVCDLGGWNSNVVQQYAVEKLPVNILVNSAGKVIERDMEWDSLSVKLSNLGKEK</sequence>
<proteinExistence type="predicted"/>
<accession>A0A5J4SB47</accession>
<organism evidence="7">
    <name type="scientific">termite gut metagenome</name>
    <dbReference type="NCBI Taxonomy" id="433724"/>
    <lineage>
        <taxon>unclassified sequences</taxon>
        <taxon>metagenomes</taxon>
        <taxon>organismal metagenomes</taxon>
    </lineage>
</organism>
<dbReference type="Pfam" id="PF14289">
    <property type="entry name" value="DUF4369"/>
    <property type="match status" value="1"/>
</dbReference>
<feature type="domain" description="DUF4369" evidence="6">
    <location>
        <begin position="27"/>
        <end position="117"/>
    </location>
</feature>
<dbReference type="CDD" id="cd02966">
    <property type="entry name" value="TlpA_like_family"/>
    <property type="match status" value="1"/>
</dbReference>